<evidence type="ECO:0008006" key="3">
    <source>
        <dbReference type="Google" id="ProtNLM"/>
    </source>
</evidence>
<evidence type="ECO:0000313" key="2">
    <source>
        <dbReference type="Proteomes" id="UP000266841"/>
    </source>
</evidence>
<reference evidence="1 2" key="1">
    <citation type="journal article" date="2012" name="Genome Biol.">
        <title>Genome and low-iron response of an oceanic diatom adapted to chronic iron limitation.</title>
        <authorList>
            <person name="Lommer M."/>
            <person name="Specht M."/>
            <person name="Roy A.S."/>
            <person name="Kraemer L."/>
            <person name="Andreson R."/>
            <person name="Gutowska M.A."/>
            <person name="Wolf J."/>
            <person name="Bergner S.V."/>
            <person name="Schilhabel M.B."/>
            <person name="Klostermeier U.C."/>
            <person name="Beiko R.G."/>
            <person name="Rosenstiel P."/>
            <person name="Hippler M."/>
            <person name="Laroche J."/>
        </authorList>
    </citation>
    <scope>NUCLEOTIDE SEQUENCE [LARGE SCALE GENOMIC DNA]</scope>
    <source>
        <strain evidence="1 2">CCMP1005</strain>
    </source>
</reference>
<dbReference type="Proteomes" id="UP000266841">
    <property type="component" value="Unassembled WGS sequence"/>
</dbReference>
<name>K0RSS1_THAOC</name>
<feature type="non-terminal residue" evidence="1">
    <location>
        <position position="131"/>
    </location>
</feature>
<comment type="caution">
    <text evidence="1">The sequence shown here is derived from an EMBL/GenBank/DDBJ whole genome shotgun (WGS) entry which is preliminary data.</text>
</comment>
<evidence type="ECO:0000313" key="1">
    <source>
        <dbReference type="EMBL" id="EJK49677.1"/>
    </source>
</evidence>
<dbReference type="EMBL" id="AGNL01044532">
    <property type="protein sequence ID" value="EJK49677.1"/>
    <property type="molecule type" value="Genomic_DNA"/>
</dbReference>
<proteinExistence type="predicted"/>
<gene>
    <name evidence="1" type="ORF">THAOC_31417</name>
</gene>
<dbReference type="AlphaFoldDB" id="K0RSS1"/>
<protein>
    <recommendedName>
        <fullName evidence="3">Reverse transcriptase Ty1/copia-type domain-containing protein</fullName>
    </recommendedName>
</protein>
<organism evidence="1 2">
    <name type="scientific">Thalassiosira oceanica</name>
    <name type="common">Marine diatom</name>
    <dbReference type="NCBI Taxonomy" id="159749"/>
    <lineage>
        <taxon>Eukaryota</taxon>
        <taxon>Sar</taxon>
        <taxon>Stramenopiles</taxon>
        <taxon>Ochrophyta</taxon>
        <taxon>Bacillariophyta</taxon>
        <taxon>Coscinodiscophyceae</taxon>
        <taxon>Thalassiosirophycidae</taxon>
        <taxon>Thalassiosirales</taxon>
        <taxon>Thalassiosiraceae</taxon>
        <taxon>Thalassiosira</taxon>
    </lineage>
</organism>
<dbReference type="OrthoDB" id="50859at2759"/>
<keyword evidence="2" id="KW-1185">Reference proteome</keyword>
<accession>K0RSS1</accession>
<sequence length="131" mass="15241">MLVAKILFNSVISTRGAKFMTMDISNFYLNTPLKRPEYIRMKLSDIPDEIIREYNLRARATPDESLYIKINKGMYGLPQAGLLANELLEKRLNKSGYHQSKLVPGLWTHETRNIQFTLVVDDFGVKYTRRE</sequence>